<evidence type="ECO:0000313" key="22">
    <source>
        <dbReference type="EMBL" id="EAG2087188.1"/>
    </source>
</evidence>
<dbReference type="Proteomes" id="UP000842809">
    <property type="component" value="Unassembled WGS sequence"/>
</dbReference>
<evidence type="ECO:0000313" key="30">
    <source>
        <dbReference type="EMBL" id="EAG9386267.1"/>
    </source>
</evidence>
<evidence type="ECO:0000313" key="17">
    <source>
        <dbReference type="EMBL" id="EAD5774825.1"/>
    </source>
</evidence>
<dbReference type="Proteomes" id="UP000423131">
    <property type="component" value="Unassembled WGS sequence"/>
</dbReference>
<dbReference type="EMBL" id="DAAJFY010000012">
    <property type="protein sequence ID" value="HAC0276431.1"/>
    <property type="molecule type" value="Genomic_DNA"/>
</dbReference>
<dbReference type="Proteomes" id="UP000358545">
    <property type="component" value="Unassembled WGS sequence"/>
</dbReference>
<dbReference type="InterPro" id="IPR019909">
    <property type="entry name" value="Haem_uptake_protein_IsdC"/>
</dbReference>
<dbReference type="EMBL" id="AAAKQF010000006">
    <property type="protein sequence ID" value="EAC9040528.1"/>
    <property type="molecule type" value="Genomic_DNA"/>
</dbReference>
<dbReference type="EMBL" id="AAAQQZ010000002">
    <property type="protein sequence ID" value="EAE1338012.1"/>
    <property type="molecule type" value="Genomic_DNA"/>
</dbReference>
<dbReference type="Proteomes" id="UP000540117">
    <property type="component" value="Unassembled WGS sequence"/>
</dbReference>
<dbReference type="InterPro" id="IPR006635">
    <property type="entry name" value="NEAT_dom"/>
</dbReference>
<dbReference type="EMBL" id="QXLS01000004">
    <property type="protein sequence ID" value="RKA07623.1"/>
    <property type="molecule type" value="Genomic_DNA"/>
</dbReference>
<evidence type="ECO:0000313" key="48">
    <source>
        <dbReference type="EMBL" id="HAC0013624.1"/>
    </source>
</evidence>
<dbReference type="EMBL" id="AABBAW010000004">
    <property type="protein sequence ID" value="EAG2515346.1"/>
    <property type="molecule type" value="Genomic_DNA"/>
</dbReference>
<dbReference type="EMBL" id="AABBHO010000031">
    <property type="protein sequence ID" value="EAG2997744.1"/>
    <property type="molecule type" value="Genomic_DNA"/>
</dbReference>
<keyword evidence="4 9" id="KW-0732">Signal</keyword>
<dbReference type="Pfam" id="PF05031">
    <property type="entry name" value="NEAT"/>
    <property type="match status" value="1"/>
</dbReference>
<dbReference type="KEGG" id="lmv:Y193_04555"/>
<dbReference type="Proteomes" id="UP000467536">
    <property type="component" value="Unassembled WGS sequence"/>
</dbReference>
<dbReference type="EMBL" id="AAAJKI010000029">
    <property type="protein sequence ID" value="EAC6548875.1"/>
    <property type="molecule type" value="Genomic_DNA"/>
</dbReference>
<dbReference type="Proteomes" id="UP000344343">
    <property type="component" value="Unassembled WGS sequence"/>
</dbReference>
<dbReference type="EMBL" id="DAAEEB010000001">
    <property type="protein sequence ID" value="HAA8051953.1"/>
    <property type="molecule type" value="Genomic_DNA"/>
</dbReference>
<feature type="transmembrane region" description="Helical" evidence="8">
    <location>
        <begin position="184"/>
        <end position="201"/>
    </location>
</feature>
<evidence type="ECO:0000259" key="10">
    <source>
        <dbReference type="PROSITE" id="PS50978"/>
    </source>
</evidence>
<dbReference type="EMBL" id="AABEMN010000007">
    <property type="protein sequence ID" value="EAG9519396.1"/>
    <property type="molecule type" value="Genomic_DNA"/>
</dbReference>
<evidence type="ECO:0000313" key="92">
    <source>
        <dbReference type="Proteomes" id="UP000843503"/>
    </source>
</evidence>
<dbReference type="EMBL" id="AABAGT010000018">
    <property type="protein sequence ID" value="EAG0867997.1"/>
    <property type="molecule type" value="Genomic_DNA"/>
</dbReference>
<dbReference type="EMBL" id="AANCRK010000004">
    <property type="protein sequence ID" value="EDN7715449.1"/>
    <property type="molecule type" value="Genomic_DNA"/>
</dbReference>
<evidence type="ECO:0000256" key="1">
    <source>
        <dbReference type="ARBA" id="ARBA00004168"/>
    </source>
</evidence>
<reference evidence="91 92" key="3">
    <citation type="journal article" date="2018" name="Genome Biol.">
        <title>SKESA: strategic k-mer extension for scrupulous assemblies.</title>
        <authorList>
            <person name="Souvorov A."/>
            <person name="Agarwala R."/>
            <person name="Lipman D.J."/>
        </authorList>
    </citation>
    <scope>NUCLEOTIDE SEQUENCE [LARGE SCALE GENOMIC DNA]</scope>
    <source>
        <strain evidence="46">09CEB371LM</strain>
        <strain evidence="51">2017-325981-023-01</strain>
        <strain evidence="47 94">CFIAFB20100120</strain>
        <strain evidence="49">CFIAFB20170037</strain>
        <strain evidence="48 91">CFIAFB20170045</strain>
        <strain evidence="50 93">DMG1500109</strain>
    </source>
</reference>
<dbReference type="EMBL" id="AAIAJJ010000003">
    <property type="protein sequence ID" value="ECC1556661.1"/>
    <property type="molecule type" value="Genomic_DNA"/>
</dbReference>
<dbReference type="Proteomes" id="UP000841146">
    <property type="component" value="Unassembled WGS sequence"/>
</dbReference>
<dbReference type="EMBL" id="AALGDA010000030">
    <property type="protein sequence ID" value="ECY9783286.1"/>
    <property type="molecule type" value="Genomic_DNA"/>
</dbReference>
<dbReference type="EMBL" id="DAAJZA010000006">
    <property type="protein sequence ID" value="HAC1755315.1"/>
    <property type="molecule type" value="Genomic_DNA"/>
</dbReference>
<dbReference type="Proteomes" id="UP000364988">
    <property type="component" value="Unassembled WGS sequence"/>
</dbReference>
<evidence type="ECO:0000313" key="80">
    <source>
        <dbReference type="Proteomes" id="UP000525850"/>
    </source>
</evidence>
<evidence type="ECO:0000313" key="20">
    <source>
        <dbReference type="EMBL" id="EAE4942081.1"/>
    </source>
</evidence>
<evidence type="ECO:0000313" key="90">
    <source>
        <dbReference type="Proteomes" id="UP000566721"/>
    </source>
</evidence>
<evidence type="ECO:0000313" key="41">
    <source>
        <dbReference type="EMBL" id="ECY9783286.1"/>
    </source>
</evidence>
<dbReference type="InterPro" id="IPR017502">
    <property type="entry name" value="Sortase_SrtB_target"/>
</dbReference>
<evidence type="ECO:0000313" key="62">
    <source>
        <dbReference type="Proteomes" id="UP000358545"/>
    </source>
</evidence>
<evidence type="ECO:0000313" key="39">
    <source>
        <dbReference type="EMBL" id="ECC1556661.1"/>
    </source>
</evidence>
<evidence type="ECO:0000313" key="93">
    <source>
        <dbReference type="Proteomes" id="UP000843775"/>
    </source>
</evidence>
<evidence type="ECO:0000313" key="60">
    <source>
        <dbReference type="Proteomes" id="UP000350032"/>
    </source>
</evidence>
<evidence type="ECO:0000313" key="43">
    <source>
        <dbReference type="EMBL" id="EDN9837062.1"/>
    </source>
</evidence>
<evidence type="ECO:0000313" key="89">
    <source>
        <dbReference type="Proteomes" id="UP000549379"/>
    </source>
</evidence>
<keyword evidence="8" id="KW-0812">Transmembrane</keyword>
<dbReference type="SUPFAM" id="SSF158911">
    <property type="entry name" value="NEAT domain-like"/>
    <property type="match status" value="1"/>
</dbReference>
<dbReference type="EMBL" id="AANPAU010000008">
    <property type="protein sequence ID" value="EDP8514892.1"/>
    <property type="molecule type" value="Genomic_DNA"/>
</dbReference>
<dbReference type="Proteomes" id="UP000549379">
    <property type="component" value="Unassembled WGS sequence"/>
</dbReference>
<dbReference type="Proteomes" id="UP000339309">
    <property type="component" value="Unassembled WGS sequence"/>
</dbReference>
<evidence type="ECO:0000313" key="12">
    <source>
        <dbReference type="EMBL" id="EAC5551651.1"/>
    </source>
</evidence>
<dbReference type="EMBL" id="AALEDS010000005">
    <property type="protein sequence ID" value="ECY6544182.1"/>
    <property type="molecule type" value="Genomic_DNA"/>
</dbReference>
<dbReference type="NCBIfam" id="TIGR03063">
    <property type="entry name" value="srtB_target"/>
    <property type="match status" value="1"/>
</dbReference>
<evidence type="ECO:0000313" key="84">
    <source>
        <dbReference type="Proteomes" id="UP000533021"/>
    </source>
</evidence>
<dbReference type="EMBL" id="AABFVG010000004">
    <property type="protein sequence ID" value="EAH2281967.1"/>
    <property type="molecule type" value="Genomic_DNA"/>
</dbReference>
<dbReference type="Proteomes" id="UP000522199">
    <property type="component" value="Unassembled WGS sequence"/>
</dbReference>
<dbReference type="Proteomes" id="UP000478704">
    <property type="component" value="Unassembled WGS sequence"/>
</dbReference>
<evidence type="ECO:0000313" key="26">
    <source>
        <dbReference type="EMBL" id="EAG4331174.1"/>
    </source>
</evidence>
<evidence type="ECO:0000313" key="27">
    <source>
        <dbReference type="EMBL" id="EAG4461901.1"/>
    </source>
</evidence>
<evidence type="ECO:0000313" key="29">
    <source>
        <dbReference type="EMBL" id="EAG6991193.1"/>
    </source>
</evidence>
<evidence type="ECO:0000313" key="81">
    <source>
        <dbReference type="Proteomes" id="UP000527632"/>
    </source>
</evidence>
<evidence type="ECO:0000313" key="16">
    <source>
        <dbReference type="EMBL" id="EAD1185383.1"/>
    </source>
</evidence>
<feature type="region of interest" description="Disordered" evidence="7">
    <location>
        <begin position="151"/>
        <end position="179"/>
    </location>
</feature>
<evidence type="ECO:0000313" key="53">
    <source>
        <dbReference type="EMBL" id="OET50056.1"/>
    </source>
</evidence>
<dbReference type="Proteomes" id="UP000376505">
    <property type="component" value="Unassembled WGS sequence"/>
</dbReference>
<dbReference type="Proteomes" id="UP000398321">
    <property type="component" value="Unassembled WGS sequence"/>
</dbReference>
<dbReference type="AlphaFoldDB" id="A0A0B8RDK1"/>
<dbReference type="Proteomes" id="UP000393182">
    <property type="component" value="Unassembled WGS sequence"/>
</dbReference>
<dbReference type="Proteomes" id="UP000467347">
    <property type="component" value="Unassembled WGS sequence"/>
</dbReference>
<evidence type="ECO:0000313" key="75">
    <source>
        <dbReference type="Proteomes" id="UP000467536"/>
    </source>
</evidence>
<evidence type="ECO:0000313" key="67">
    <source>
        <dbReference type="Proteomes" id="UP000379076"/>
    </source>
</evidence>
<dbReference type="Proteomes" id="UP000844415">
    <property type="component" value="Unassembled WGS sequence"/>
</dbReference>
<feature type="signal peptide" evidence="9">
    <location>
        <begin position="1"/>
        <end position="27"/>
    </location>
</feature>
<evidence type="ECO:0000313" key="55">
    <source>
        <dbReference type="Proteomes" id="UP000272537"/>
    </source>
</evidence>
<evidence type="ECO:0000313" key="85">
    <source>
        <dbReference type="Proteomes" id="UP000540117"/>
    </source>
</evidence>
<dbReference type="Gene3D" id="2.60.40.1850">
    <property type="match status" value="1"/>
</dbReference>
<evidence type="ECO:0000313" key="69">
    <source>
        <dbReference type="Proteomes" id="UP000398321"/>
    </source>
</evidence>
<evidence type="ECO:0000313" key="36">
    <source>
        <dbReference type="EMBL" id="EAK9317843.1"/>
    </source>
</evidence>
<dbReference type="InterPro" id="IPR050436">
    <property type="entry name" value="IsdA"/>
</dbReference>
<evidence type="ECO:0000313" key="35">
    <source>
        <dbReference type="EMBL" id="EAK8898191.1"/>
    </source>
</evidence>
<dbReference type="Proteomes" id="UP000481141">
    <property type="component" value="Unassembled WGS sequence"/>
</dbReference>
<evidence type="ECO:0000313" key="25">
    <source>
        <dbReference type="EMBL" id="EAG2997744.1"/>
    </source>
</evidence>
<evidence type="ECO:0000256" key="3">
    <source>
        <dbReference type="ARBA" id="ARBA00022525"/>
    </source>
</evidence>
<reference evidence="53 95" key="1">
    <citation type="submission" date="2016-09" db="EMBL/GenBank/DDBJ databases">
        <title>100K Listeria isolates.</title>
        <authorList>
            <person name="Chen P."/>
            <person name="Weimer B.C."/>
            <person name="Kong N."/>
            <person name="Huang B."/>
        </authorList>
    </citation>
    <scope>NUCLEOTIDE SEQUENCE [LARGE SCALE GENOMIC DNA]</scope>
    <source>
        <strain evidence="53 95">BCW_2383</strain>
    </source>
</reference>
<dbReference type="EMBL" id="AAHZFY010000010">
    <property type="protein sequence ID" value="ECB9513363.1"/>
    <property type="molecule type" value="Genomic_DNA"/>
</dbReference>
<dbReference type="EMBL" id="AAHZFN010000009">
    <property type="protein sequence ID" value="ECB9473661.1"/>
    <property type="molecule type" value="Genomic_DNA"/>
</dbReference>
<dbReference type="Proteomes" id="UP000272537">
    <property type="component" value="Unassembled WGS sequence"/>
</dbReference>
<dbReference type="KEGG" id="lmok:CQ02_11350"/>
<evidence type="ECO:0000313" key="38">
    <source>
        <dbReference type="EMBL" id="ECB9513363.1"/>
    </source>
</evidence>
<dbReference type="Proteomes" id="UP000389283">
    <property type="component" value="Unassembled WGS sequence"/>
</dbReference>
<dbReference type="Proteomes" id="UP000410967">
    <property type="component" value="Unassembled WGS sequence"/>
</dbReference>
<dbReference type="GO" id="GO:0030492">
    <property type="term" value="F:hemoglobin binding"/>
    <property type="evidence" value="ECO:0007669"/>
    <property type="project" value="InterPro"/>
</dbReference>
<evidence type="ECO:0000313" key="91">
    <source>
        <dbReference type="Proteomes" id="UP000841146"/>
    </source>
</evidence>
<evidence type="ECO:0000313" key="94">
    <source>
        <dbReference type="Proteomes" id="UP000844415"/>
    </source>
</evidence>
<evidence type="ECO:0000313" key="18">
    <source>
        <dbReference type="EMBL" id="EAD5785954.1"/>
    </source>
</evidence>
<evidence type="ECO:0000313" key="28">
    <source>
        <dbReference type="EMBL" id="EAG6169641.1"/>
    </source>
</evidence>
<sequence length="208" mass="22261">MKKVLVLAAFIALFSFSFLSTGLTAQAALKDGTYSVDYTVLQGDSDSVSMANDYFDKPATVTVNGGKSTVSLQVNHSKWITGLWVEGSAVSVTSKNTANDTRKVSFPVSTLSSPVNAKIKVDIDDDDLNYHHEYQIKLRFDEGSAKALAGAVKSSDNNDTATPATKSDSSNKVANPKSSDSSQMFLYGIIFVAAGTGLVLLKRRAIFK</sequence>
<evidence type="ECO:0000313" key="54">
    <source>
        <dbReference type="EMBL" id="RKA07623.1"/>
    </source>
</evidence>
<evidence type="ECO:0000313" key="56">
    <source>
        <dbReference type="Proteomes" id="UP000331186"/>
    </source>
</evidence>
<dbReference type="Proteomes" id="UP000455569">
    <property type="component" value="Unassembled WGS sequence"/>
</dbReference>
<dbReference type="EMBL" id="AAALRN010000004">
    <property type="protein sequence ID" value="EAD1185383.1"/>
    <property type="molecule type" value="Genomic_DNA"/>
</dbReference>
<dbReference type="Proteomes" id="UP000489121">
    <property type="component" value="Unassembled WGS sequence"/>
</dbReference>
<evidence type="ECO:0000313" key="65">
    <source>
        <dbReference type="Proteomes" id="UP000368512"/>
    </source>
</evidence>
<evidence type="ECO:0000313" key="23">
    <source>
        <dbReference type="EMBL" id="EAG2244844.1"/>
    </source>
</evidence>
<evidence type="ECO:0000313" key="21">
    <source>
        <dbReference type="EMBL" id="EAG0867997.1"/>
    </source>
</evidence>
<evidence type="ECO:0000313" key="42">
    <source>
        <dbReference type="EMBL" id="EDN7715449.1"/>
    </source>
</evidence>
<dbReference type="EMBL" id="AABGHY010000004">
    <property type="protein sequence ID" value="EAH3294164.1"/>
    <property type="molecule type" value="Genomic_DNA"/>
</dbReference>
<dbReference type="EMBL" id="AABBZO010000005">
    <property type="protein sequence ID" value="EAG4461901.1"/>
    <property type="molecule type" value="Genomic_DNA"/>
</dbReference>
<evidence type="ECO:0000313" key="79">
    <source>
        <dbReference type="Proteomes" id="UP000522199"/>
    </source>
</evidence>
<protein>
    <submittedName>
        <fullName evidence="44">Heme uptake protein IsdC</fullName>
    </submittedName>
    <submittedName>
        <fullName evidence="54">Iron-regulated surface determinant protein C</fullName>
    </submittedName>
</protein>
<dbReference type="Proteomes" id="UP000354255">
    <property type="component" value="Unassembled WGS sequence"/>
</dbReference>
<proteinExistence type="predicted"/>
<dbReference type="Proteomes" id="UP000528151">
    <property type="component" value="Unassembled WGS sequence"/>
</dbReference>
<dbReference type="InterPro" id="IPR037250">
    <property type="entry name" value="NEAT_dom_sf"/>
</dbReference>
<accession>A0A0B8RDK1</accession>
<dbReference type="EMBL" id="AABBYJ010000004">
    <property type="protein sequence ID" value="EAG4331174.1"/>
    <property type="molecule type" value="Genomic_DNA"/>
</dbReference>
<dbReference type="EMBL" id="AABAYG010000002">
    <property type="protein sequence ID" value="EAG2244844.1"/>
    <property type="molecule type" value="Genomic_DNA"/>
</dbReference>
<evidence type="ECO:0000256" key="9">
    <source>
        <dbReference type="SAM" id="SignalP"/>
    </source>
</evidence>
<dbReference type="EMBL" id="AABEKY010000001">
    <property type="protein sequence ID" value="EAG9386267.1"/>
    <property type="molecule type" value="Genomic_DNA"/>
</dbReference>
<dbReference type="EMBL" id="AAASLB010000004">
    <property type="protein sequence ID" value="EAE4942081.1"/>
    <property type="molecule type" value="Genomic_DNA"/>
</dbReference>
<evidence type="ECO:0000256" key="7">
    <source>
        <dbReference type="SAM" id="MobiDB-lite"/>
    </source>
</evidence>
<evidence type="ECO:0000313" key="83">
    <source>
        <dbReference type="Proteomes" id="UP000530452"/>
    </source>
</evidence>
<evidence type="ECO:0000313" key="15">
    <source>
        <dbReference type="EMBL" id="EAC9040528.1"/>
    </source>
</evidence>
<comment type="subcellular location">
    <subcellularLocation>
        <location evidence="1">Secreted</location>
        <location evidence="1">Cell wall</location>
        <topology evidence="1">Peptidoglycan-anchor</topology>
    </subcellularLocation>
</comment>
<keyword evidence="8" id="KW-1133">Transmembrane helix</keyword>
<evidence type="ECO:0000313" key="73">
    <source>
        <dbReference type="Proteomes" id="UP000455569"/>
    </source>
</evidence>
<dbReference type="EMBL" id="AAAIKW010000004">
    <property type="protein sequence ID" value="EAC4552423.1"/>
    <property type="molecule type" value="Genomic_DNA"/>
</dbReference>
<dbReference type="EMBL" id="MJTJ01000015">
    <property type="protein sequence ID" value="OET50056.1"/>
    <property type="molecule type" value="Genomic_DNA"/>
</dbReference>
<evidence type="ECO:0000313" key="47">
    <source>
        <dbReference type="EMBL" id="HAB8558308.1"/>
    </source>
</evidence>
<evidence type="ECO:0000313" key="44">
    <source>
        <dbReference type="EMBL" id="EDO0985878.1"/>
    </source>
</evidence>
<feature type="chain" id="PRO_5015035050" evidence="9">
    <location>
        <begin position="28"/>
        <end position="208"/>
    </location>
</feature>
<dbReference type="EMBL" id="AABAWE010000003">
    <property type="protein sequence ID" value="EAG2087188.1"/>
    <property type="molecule type" value="Genomic_DNA"/>
</dbReference>
<dbReference type="Proteomes" id="UP000350032">
    <property type="component" value="Unassembled WGS sequence"/>
</dbReference>
<evidence type="ECO:0000313" key="33">
    <source>
        <dbReference type="EMBL" id="EAH3294164.1"/>
    </source>
</evidence>
<evidence type="ECO:0000313" key="45">
    <source>
        <dbReference type="EMBL" id="EDP8514892.1"/>
    </source>
</evidence>
<dbReference type="EMBL" id="AAANYR010000002">
    <property type="protein sequence ID" value="EAD5785954.1"/>
    <property type="molecule type" value="Genomic_DNA"/>
</dbReference>
<dbReference type="PANTHER" id="PTHR37824">
    <property type="entry name" value="IRON-REGULATED SURFACE DETERMINANT PROTEIN C"/>
    <property type="match status" value="1"/>
</dbReference>
<evidence type="ECO:0000313" key="32">
    <source>
        <dbReference type="EMBL" id="EAH2281967.1"/>
    </source>
</evidence>
<evidence type="ECO:0000313" key="58">
    <source>
        <dbReference type="Proteomes" id="UP000339309"/>
    </source>
</evidence>
<dbReference type="PANTHER" id="PTHR37824:SF1">
    <property type="entry name" value="IRON-REGULATED SURFACE DETERMINANT PROTEIN C"/>
    <property type="match status" value="1"/>
</dbReference>
<keyword evidence="6" id="KW-0572">Peptidoglycan-anchor</keyword>
<dbReference type="Proteomes" id="UP000365297">
    <property type="component" value="Unassembled WGS sequence"/>
</dbReference>
<dbReference type="Proteomes" id="UP000544530">
    <property type="component" value="Unassembled WGS sequence"/>
</dbReference>
<keyword evidence="3" id="KW-0964">Secreted</keyword>
<evidence type="ECO:0000256" key="4">
    <source>
        <dbReference type="ARBA" id="ARBA00022729"/>
    </source>
</evidence>
<evidence type="ECO:0000313" key="82">
    <source>
        <dbReference type="Proteomes" id="UP000528151"/>
    </source>
</evidence>
<reference evidence="54 55" key="2">
    <citation type="journal article" date="2018" name="BMC Genomics">
        <title>Genes significantly associated with lineage II food isolates of Listeria monocytogenes.</title>
        <authorList>
            <person name="Pirone-Davies C."/>
            <person name="Chen Y."/>
            <person name="Pightling A."/>
            <person name="Ryan G."/>
            <person name="Wang Y."/>
            <person name="Yao K."/>
            <person name="Hoffmann M."/>
            <person name="Allard M.W."/>
        </authorList>
    </citation>
    <scope>NUCLEOTIDE SEQUENCE [LARGE SCALE GENOMIC DNA]</scope>
    <source>
        <strain evidence="54 55">PNUSAL000550</strain>
    </source>
</reference>
<dbReference type="EMBL" id="AANEHK010000005">
    <property type="protein sequence ID" value="EDO0985878.1"/>
    <property type="molecule type" value="Genomic_DNA"/>
</dbReference>
<evidence type="ECO:0000313" key="71">
    <source>
        <dbReference type="Proteomes" id="UP000410967"/>
    </source>
</evidence>
<reference evidence="52 86" key="9">
    <citation type="submission" date="2020-06" db="EMBL/GenBank/DDBJ databases">
        <title>Two Listeria outbreaks in Switzerland in 2018 and 2020.</title>
        <authorList>
            <person name="Stevens M.J.A."/>
            <person name="Bloemberg G."/>
            <person name="Nusch-Inderbinnen M."/>
            <person name="Stephan R."/>
        </authorList>
    </citation>
    <scope>NUCLEOTIDE SEQUENCE [LARGE SCALE GENOMIC DNA]</scope>
    <source>
        <strain evidence="52 86">N18-0707</strain>
    </source>
</reference>
<gene>
    <name evidence="44" type="primary">isdC</name>
    <name evidence="54" type="synonym">isdc</name>
    <name evidence="21" type="ORF">A8L61_11970</name>
    <name evidence="29" type="ORF">AB917_11415</name>
    <name evidence="11" type="ORF">ABZ57_08010</name>
    <name evidence="53" type="ORF">AJL21_07620</name>
    <name evidence="19" type="ORF">ART25_03685</name>
    <name evidence="12" type="ORF">ARY78_14560</name>
    <name evidence="24" type="ORF">B1N52_09265</name>
    <name evidence="23" type="ORF">B1S26_05440</name>
    <name evidence="25" type="ORF">B5K54_10590</name>
    <name evidence="22" type="ORF">BCZ21_07955</name>
    <name evidence="27" type="ORF">CA369_06370</name>
    <name evidence="26" type="ORF">CAV64_07925</name>
    <name evidence="30" type="ORF">CW845_02015</name>
    <name evidence="32" type="ORF">D4920_07775</name>
    <name evidence="31" type="ORF">D4B11_06405</name>
    <name evidence="33" type="ORF">D5N24_07120</name>
    <name evidence="35" type="ORF">D7104_10855</name>
    <name evidence="28" type="ORF">DCT16_09625</name>
    <name evidence="14" type="ORF">DQ70_04215</name>
    <name evidence="13" type="ORF">DU018_10985</name>
    <name evidence="54" type="ORF">DYZ80_01992</name>
    <name evidence="20" type="ORF">E1W56_08545</name>
    <name evidence="34" type="ORF">E5F58_07525</name>
    <name evidence="18" type="ORF">EX365_05185</name>
    <name evidence="17" type="ORF">EXZ73_11040</name>
    <name evidence="40" type="ORF">F6436_07570</name>
    <name evidence="41" type="ORF">F6515_09860</name>
    <name evidence="36" type="ORF">FA835_12060</name>
    <name evidence="38" type="ORF">FLQ97_06410</name>
    <name evidence="37" type="ORF">FLR03_08250</name>
    <name evidence="39" type="ORF">FNX40_07545</name>
    <name evidence="44" type="ORF">FV747_07725</name>
    <name evidence="45" type="ORF">G3O21_002330</name>
    <name evidence="46" type="ORF">GHH22_02120</name>
    <name evidence="50" type="ORF">GI949_10090</name>
    <name evidence="43" type="ORF">GJW51_10365</name>
    <name evidence="42" type="ORF">GQG13_09970</name>
    <name evidence="47" type="ORF">GYS09_13525</name>
    <name evidence="48" type="ORF">GYX23_11545</name>
    <name evidence="49" type="ORF">GYY14_13765</name>
    <name evidence="51" type="ORF">HQN34_001029</name>
    <name evidence="52" type="ORF">HZJ64_11650</name>
    <name evidence="15" type="ORF">KV70_09955</name>
    <name evidence="16" type="ORF">QD52_09905</name>
</gene>
<dbReference type="Proteomes" id="UP000840039">
    <property type="component" value="Unassembled WGS sequence"/>
</dbReference>
<dbReference type="Proteomes" id="UP000530452">
    <property type="component" value="Unassembled WGS sequence"/>
</dbReference>
<feature type="domain" description="NEAT" evidence="10">
    <location>
        <begin position="29"/>
        <end position="148"/>
    </location>
</feature>
<dbReference type="Proteomes" id="UP000527632">
    <property type="component" value="Unassembled WGS sequence"/>
</dbReference>
<keyword evidence="5" id="KW-0408">Iron</keyword>
<evidence type="ECO:0000313" key="19">
    <source>
        <dbReference type="EMBL" id="EAE1338012.1"/>
    </source>
</evidence>
<dbReference type="EMBL" id="AAAJWF010000002">
    <property type="protein sequence ID" value="EAC7479883.1"/>
    <property type="molecule type" value="Genomic_DNA"/>
</dbReference>
<evidence type="ECO:0000313" key="74">
    <source>
        <dbReference type="Proteomes" id="UP000467347"/>
    </source>
</evidence>
<name>A0A0B8RDK1_LISMN</name>
<reference evidence="71 79" key="6">
    <citation type="submission" date="2019-04" db="EMBL/GenBank/DDBJ databases">
        <authorList>
            <consortium name="GenomeTrakr network: Whole genome sequencing for foodborne pathogen traceback"/>
        </authorList>
    </citation>
    <scope>NUCLEOTIDE SEQUENCE [LARGE SCALE GENOMIC DNA]</scope>
    <source>
        <strain evidence="29 88">CFSAN004300</strain>
        <strain evidence="30 79">CFSAN072474</strain>
        <strain evidence="40 63">FLAG-55987</strain>
        <strain evidence="36 71">PHLUSALM00088</strain>
    </source>
</reference>
<keyword evidence="8" id="KW-0472">Membrane</keyword>
<evidence type="ECO:0000256" key="8">
    <source>
        <dbReference type="SAM" id="Phobius"/>
    </source>
</evidence>
<dbReference type="EMBL" id="AABGUK010000002">
    <property type="protein sequence ID" value="EAH4241854.1"/>
    <property type="molecule type" value="Genomic_DNA"/>
</dbReference>
<evidence type="ECO:0000313" key="51">
    <source>
        <dbReference type="EMBL" id="HAJ9592837.1"/>
    </source>
</evidence>
<evidence type="ECO:0000313" key="87">
    <source>
        <dbReference type="Proteomes" id="UP000546397"/>
    </source>
</evidence>
<dbReference type="Proteomes" id="UP000379076">
    <property type="component" value="Unassembled WGS sequence"/>
</dbReference>
<evidence type="ECO:0000256" key="5">
    <source>
        <dbReference type="ARBA" id="ARBA00023004"/>
    </source>
</evidence>
<evidence type="ECO:0000313" key="46">
    <source>
        <dbReference type="EMBL" id="HAA8051953.1"/>
    </source>
</evidence>
<evidence type="ECO:0000313" key="24">
    <source>
        <dbReference type="EMBL" id="EAG2515346.1"/>
    </source>
</evidence>
<dbReference type="CDD" id="cd06920">
    <property type="entry name" value="NEAT"/>
    <property type="match status" value="1"/>
</dbReference>
<comment type="caution">
    <text evidence="44">The sequence shown here is derived from an EMBL/GenBank/DDBJ whole genome shotgun (WGS) entry which is preliminary data.</text>
</comment>
<dbReference type="EMBL" id="AACKDQ010000030">
    <property type="protein sequence ID" value="EAK9317843.1"/>
    <property type="molecule type" value="Genomic_DNA"/>
</dbReference>
<dbReference type="SMART" id="SM00725">
    <property type="entry name" value="NEAT"/>
    <property type="match status" value="1"/>
</dbReference>
<evidence type="ECO:0000313" key="61">
    <source>
        <dbReference type="Proteomes" id="UP000354255"/>
    </source>
</evidence>
<evidence type="ECO:0000313" key="68">
    <source>
        <dbReference type="Proteomes" id="UP000389283"/>
    </source>
</evidence>
<dbReference type="Proteomes" id="UP000533021">
    <property type="component" value="Unassembled WGS sequence"/>
</dbReference>
<reference evidence="58 61" key="4">
    <citation type="submission" date="2018-06" db="EMBL/GenBank/DDBJ databases">
        <authorList>
            <consortium name="PulseNet: The National Subtyping Network for Foodborne Disease Surveillance"/>
            <person name="Tarr C.L."/>
            <person name="Trees E."/>
            <person name="Katz L.S."/>
            <person name="Carleton-Romer H.A."/>
            <person name="Stroika S."/>
            <person name="Kucerova Z."/>
            <person name="Roache K.F."/>
            <person name="Sabol A.L."/>
            <person name="Besser J."/>
            <person name="Gerner-Smidt P."/>
        </authorList>
    </citation>
    <scope>NUCLEOTIDE SEQUENCE [LARGE SCALE GENOMIC DNA]</scope>
    <source>
        <strain evidence="11 58">2015L-6227</strain>
        <strain evidence="15 61">PNUSAL000910</strain>
        <strain evidence="21 62">PNUSAL002180</strain>
        <strain evidence="35 60">PNUSAL004402</strain>
        <strain evidence="41 78">PNUSAL005692</strain>
    </source>
</reference>
<evidence type="ECO:0000313" key="72">
    <source>
        <dbReference type="Proteomes" id="UP000423131"/>
    </source>
</evidence>
<evidence type="ECO:0000313" key="49">
    <source>
        <dbReference type="EMBL" id="HAC0276431.1"/>
    </source>
</evidence>
<dbReference type="EMBL" id="DAAIJL010000015">
    <property type="protein sequence ID" value="HAB8558308.1"/>
    <property type="molecule type" value="Genomic_DNA"/>
</dbReference>
<reference evidence="44 75" key="7">
    <citation type="submission" date="2019-08" db="EMBL/GenBank/DDBJ databases">
        <authorList>
            <person name="Ashton P.M."/>
            <person name="Dallman T."/>
            <person name="Nair S."/>
            <person name="De Pinna E."/>
            <person name="Peters T."/>
            <person name="Grant K."/>
        </authorList>
    </citation>
    <scope>NUCLEOTIDE SEQUENCE [LARGE SCALE GENOMIC DNA]</scope>
    <source>
        <strain evidence="32 84">282333</strain>
        <strain evidence="33 83">282352</strain>
        <strain evidence="31 87">289003</strain>
        <strain evidence="44 75">788324</strain>
        <strain evidence="20">RL15000286</strain>
    </source>
</reference>
<dbReference type="Proteomes" id="UP000525850">
    <property type="component" value="Unassembled WGS sequence"/>
</dbReference>
<dbReference type="EMBL" id="DAAJCS010000008">
    <property type="protein sequence ID" value="HAC0013624.1"/>
    <property type="molecule type" value="Genomic_DNA"/>
</dbReference>
<dbReference type="GO" id="GO:0015886">
    <property type="term" value="P:heme transport"/>
    <property type="evidence" value="ECO:0007669"/>
    <property type="project" value="InterPro"/>
</dbReference>
<dbReference type="EMBL" id="AAAIXK010000009">
    <property type="protein sequence ID" value="EAC5551651.1"/>
    <property type="molecule type" value="Genomic_DNA"/>
</dbReference>
<evidence type="ECO:0000313" key="64">
    <source>
        <dbReference type="Proteomes" id="UP000365297"/>
    </source>
</evidence>
<evidence type="ECO:0000313" key="13">
    <source>
        <dbReference type="EMBL" id="EAC6548875.1"/>
    </source>
</evidence>
<dbReference type="EMBL" id="DABJAN010000002">
    <property type="protein sequence ID" value="HAJ9592837.1"/>
    <property type="molecule type" value="Genomic_DNA"/>
</dbReference>
<evidence type="ECO:0000313" key="11">
    <source>
        <dbReference type="EMBL" id="EAC4552423.1"/>
    </source>
</evidence>
<feature type="compositionally biased region" description="Polar residues" evidence="7">
    <location>
        <begin position="154"/>
        <end position="179"/>
    </location>
</feature>
<dbReference type="GO" id="GO:0009274">
    <property type="term" value="C:peptidoglycan-based cell wall"/>
    <property type="evidence" value="ECO:0007669"/>
    <property type="project" value="InterPro"/>
</dbReference>
<dbReference type="NCBIfam" id="TIGR03656">
    <property type="entry name" value="IsdC"/>
    <property type="match status" value="1"/>
</dbReference>
<dbReference type="EMBL" id="AABDGJ010000008">
    <property type="protein sequence ID" value="EAG6991193.1"/>
    <property type="molecule type" value="Genomic_DNA"/>
</dbReference>
<evidence type="ECO:0000313" key="50">
    <source>
        <dbReference type="EMBL" id="HAC1755315.1"/>
    </source>
</evidence>
<evidence type="ECO:0000313" key="52">
    <source>
        <dbReference type="EMBL" id="NYA02494.1"/>
    </source>
</evidence>
<dbReference type="Proteomes" id="UP000566721">
    <property type="component" value="Unassembled WGS sequence"/>
</dbReference>
<keyword evidence="2" id="KW-0134">Cell wall</keyword>
<evidence type="ECO:0000313" key="76">
    <source>
        <dbReference type="Proteomes" id="UP000478704"/>
    </source>
</evidence>
<dbReference type="EMBL" id="JACAVN010000008">
    <property type="protein sequence ID" value="NYA02494.1"/>
    <property type="molecule type" value="Genomic_DNA"/>
</dbReference>
<evidence type="ECO:0000313" key="40">
    <source>
        <dbReference type="EMBL" id="ECY6544182.1"/>
    </source>
</evidence>
<dbReference type="EMBL" id="AANDSR010000006">
    <property type="protein sequence ID" value="EDN9837062.1"/>
    <property type="molecule type" value="Genomic_DNA"/>
</dbReference>
<evidence type="ECO:0000313" key="57">
    <source>
        <dbReference type="Proteomes" id="UP000337746"/>
    </source>
</evidence>
<dbReference type="Proteomes" id="UP000548278">
    <property type="component" value="Unassembled WGS sequence"/>
</dbReference>
<dbReference type="Proteomes" id="UP000368512">
    <property type="component" value="Unassembled WGS sequence"/>
</dbReference>
<dbReference type="EMBL" id="AAANYN010000016">
    <property type="protein sequence ID" value="EAD5774825.1"/>
    <property type="molecule type" value="Genomic_DNA"/>
</dbReference>
<evidence type="ECO:0000313" key="37">
    <source>
        <dbReference type="EMBL" id="ECB9473661.1"/>
    </source>
</evidence>
<organism evidence="44 75">
    <name type="scientific">Listeria monocytogenes</name>
    <dbReference type="NCBI Taxonomy" id="1639"/>
    <lineage>
        <taxon>Bacteria</taxon>
        <taxon>Bacillati</taxon>
        <taxon>Bacillota</taxon>
        <taxon>Bacilli</taxon>
        <taxon>Bacillales</taxon>
        <taxon>Listeriaceae</taxon>
        <taxon>Listeria</taxon>
    </lineage>
</organism>
<reference evidence="46" key="8">
    <citation type="submission" date="2019-10" db="EMBL/GenBank/DDBJ databases">
        <authorList>
            <consortium name="NCBI Pathogen Detection Project"/>
        </authorList>
    </citation>
    <scope>NUCLEOTIDE SEQUENCE</scope>
    <source>
        <strain evidence="46">09CEB371LM</strain>
        <strain evidence="51">2017-325981-023-01</strain>
        <strain evidence="47">CFIAFB20100120</strain>
        <strain evidence="49">CFIAFB20170037</strain>
        <strain evidence="48">CFIAFB20170045</strain>
        <strain evidence="50">DMG1500109</strain>
    </source>
</reference>
<evidence type="ECO:0000313" key="63">
    <source>
        <dbReference type="Proteomes" id="UP000364988"/>
    </source>
</evidence>
<evidence type="ECO:0000313" key="70">
    <source>
        <dbReference type="Proteomes" id="UP000403352"/>
    </source>
</evidence>
<evidence type="ECO:0000313" key="77">
    <source>
        <dbReference type="Proteomes" id="UP000481141"/>
    </source>
</evidence>
<dbReference type="Proteomes" id="UP000331186">
    <property type="component" value="Unassembled WGS sequence"/>
</dbReference>
<evidence type="ECO:0000313" key="78">
    <source>
        <dbReference type="Proteomes" id="UP000489121"/>
    </source>
</evidence>
<evidence type="ECO:0000256" key="6">
    <source>
        <dbReference type="ARBA" id="ARBA00023088"/>
    </source>
</evidence>
<evidence type="ECO:0000313" key="95">
    <source>
        <dbReference type="Proteomes" id="UP000852906"/>
    </source>
</evidence>
<evidence type="ECO:0000256" key="2">
    <source>
        <dbReference type="ARBA" id="ARBA00022512"/>
    </source>
</evidence>
<dbReference type="Proteomes" id="UP000852906">
    <property type="component" value="Unassembled WGS sequence"/>
</dbReference>
<evidence type="ECO:0000313" key="34">
    <source>
        <dbReference type="EMBL" id="EAH4241854.1"/>
    </source>
</evidence>
<dbReference type="Proteomes" id="UP000546397">
    <property type="component" value="Unassembled WGS sequence"/>
</dbReference>
<evidence type="ECO:0000313" key="14">
    <source>
        <dbReference type="EMBL" id="EAC7479883.1"/>
    </source>
</evidence>
<evidence type="ECO:0000313" key="31">
    <source>
        <dbReference type="EMBL" id="EAG9519396.1"/>
    </source>
</evidence>
<dbReference type="Proteomes" id="UP000403352">
    <property type="component" value="Unassembled WGS sequence"/>
</dbReference>
<dbReference type="FunFam" id="2.60.40.1850:FF:000001">
    <property type="entry name" value="Heme uptake protein IsdC"/>
    <property type="match status" value="1"/>
</dbReference>
<evidence type="ECO:0000313" key="59">
    <source>
        <dbReference type="Proteomes" id="UP000344343"/>
    </source>
</evidence>
<dbReference type="Proteomes" id="UP000843775">
    <property type="component" value="Unassembled WGS sequence"/>
</dbReference>
<evidence type="ECO:0000313" key="88">
    <source>
        <dbReference type="Proteomes" id="UP000548278"/>
    </source>
</evidence>
<dbReference type="EMBL" id="AACJYH010000008">
    <property type="protein sequence ID" value="EAK8898191.1"/>
    <property type="molecule type" value="Genomic_DNA"/>
</dbReference>
<dbReference type="RefSeq" id="WP_003724604.1">
    <property type="nucleotide sequence ID" value="NC_021824.1"/>
</dbReference>
<evidence type="ECO:0000313" key="66">
    <source>
        <dbReference type="Proteomes" id="UP000376505"/>
    </source>
</evidence>
<dbReference type="Proteomes" id="UP000843503">
    <property type="component" value="Unassembled WGS sequence"/>
</dbReference>
<dbReference type="PROSITE" id="PS50978">
    <property type="entry name" value="NEAT"/>
    <property type="match status" value="1"/>
</dbReference>
<dbReference type="EMBL" id="AABCVX010000004">
    <property type="protein sequence ID" value="EAG6169641.1"/>
    <property type="molecule type" value="Genomic_DNA"/>
</dbReference>
<evidence type="ECO:0000313" key="86">
    <source>
        <dbReference type="Proteomes" id="UP000544530"/>
    </source>
</evidence>
<dbReference type="Proteomes" id="UP000337746">
    <property type="component" value="Unassembled WGS sequence"/>
</dbReference>
<reference evidence="56 59" key="5">
    <citation type="submission" date="2019-02" db="EMBL/GenBank/DDBJ databases">
        <authorList>
            <consortium name="GenomeTrakr: Next Generation Sequencing Network for Food Pathogen Tracability"/>
        </authorList>
    </citation>
    <scope>NUCLEOTIDE SEQUENCE [LARGE SCALE GENOMIC DNA]</scope>
    <source>
        <strain evidence="25 89">10B02965A-1</strain>
        <strain evidence="14 65">CFSAN008042</strain>
        <strain evidence="27 82">CFSAN063727</strain>
        <strain evidence="42 73">CFSAN102901</strain>
        <strain evidence="19 67">FDA00006494</strain>
        <strain evidence="12 64">FDA00007096</strain>
        <strain evidence="16 70">FDA00008584</strain>
        <strain evidence="23">FDA00011243</strain>
        <strain evidence="13 56">FDA00013332</strain>
        <strain evidence="18 59">FDA00013853</strain>
        <strain evidence="37 72">FDA00014336</strain>
        <strain evidence="39 68">FDA00014370</strain>
        <strain evidence="38 69">FDA00014392</strain>
        <strain evidence="45">FDA00015054</strain>
        <strain evidence="26 85">FDA1005580-S054-001</strain>
        <strain evidence="76">FDA1090798-S029-001</strain>
        <strain evidence="77">FDA956581-098-004</strain>
        <strain evidence="24 80">FDA960927-006-004</strain>
        <strain evidence="28 90">FLAG-38921</strain>
        <strain evidence="22 57">FLAG-54356</strain>
        <strain evidence="17 66">FSIS31901579</strain>
        <strain evidence="34 81">LS1344</strain>
        <strain evidence="43 74">OSF101448</strain>
    </source>
</reference>